<dbReference type="InParanoid" id="A0A218Z9Q8"/>
<evidence type="ECO:0000256" key="5">
    <source>
        <dbReference type="ARBA" id="ARBA00022842"/>
    </source>
</evidence>
<dbReference type="PANTHER" id="PTHR12318:SF0">
    <property type="entry name" value="ACYL-COENZYME A DIPHOSPHATASE NUDT19"/>
    <property type="match status" value="1"/>
</dbReference>
<dbReference type="OrthoDB" id="1695362at2759"/>
<dbReference type="InterPro" id="IPR015797">
    <property type="entry name" value="NUDIX_hydrolase-like_dom_sf"/>
</dbReference>
<gene>
    <name evidence="9" type="ORF">B2J93_4089</name>
</gene>
<keyword evidence="4" id="KW-0378">Hydrolase</keyword>
<dbReference type="InterPro" id="IPR000086">
    <property type="entry name" value="NUDIX_hydrolase_dom"/>
</dbReference>
<keyword evidence="10" id="KW-1185">Reference proteome</keyword>
<organism evidence="9 10">
    <name type="scientific">Diplocarpon coronariae</name>
    <dbReference type="NCBI Taxonomy" id="2795749"/>
    <lineage>
        <taxon>Eukaryota</taxon>
        <taxon>Fungi</taxon>
        <taxon>Dikarya</taxon>
        <taxon>Ascomycota</taxon>
        <taxon>Pezizomycotina</taxon>
        <taxon>Leotiomycetes</taxon>
        <taxon>Helotiales</taxon>
        <taxon>Drepanopezizaceae</taxon>
        <taxon>Diplocarpon</taxon>
    </lineage>
</organism>
<dbReference type="PROSITE" id="PS51462">
    <property type="entry name" value="NUDIX"/>
    <property type="match status" value="1"/>
</dbReference>
<dbReference type="SUPFAM" id="SSF55811">
    <property type="entry name" value="Nudix"/>
    <property type="match status" value="1"/>
</dbReference>
<evidence type="ECO:0000313" key="10">
    <source>
        <dbReference type="Proteomes" id="UP000242519"/>
    </source>
</evidence>
<comment type="cofactor">
    <cofactor evidence="2">
        <name>Mg(2+)</name>
        <dbReference type="ChEBI" id="CHEBI:18420"/>
    </cofactor>
</comment>
<evidence type="ECO:0000256" key="2">
    <source>
        <dbReference type="ARBA" id="ARBA00001946"/>
    </source>
</evidence>
<feature type="domain" description="Nudix hydrolase" evidence="8">
    <location>
        <begin position="24"/>
        <end position="225"/>
    </location>
</feature>
<dbReference type="PANTHER" id="PTHR12318">
    <property type="entry name" value="TESTOSTERONE-REGULATED PROTEIN RP2"/>
    <property type="match status" value="1"/>
</dbReference>
<dbReference type="EMBL" id="MZNU01000093">
    <property type="protein sequence ID" value="OWP04807.1"/>
    <property type="molecule type" value="Genomic_DNA"/>
</dbReference>
<sequence length="351" mass="38164">MPLPPELEKQYMSSTNNPSKAIAEPRPSASILLISPDNQILLLHRVRTSSSFPSAHVFPGGNISPSDGLIPAPGSAHRHADGRAYRIGAIRECFEESGILLARTGDGGRLLDVGEKEREWARKAVHGGVVGFEEWVRGLGGIADVENLYPFTRWITPTNLPKRFTTQMYIYFLPLSQPSLPSSAAIPPPTSDGGLEHTAALFASCSAWLAQARANSIILFPPQYYLLHLLSPFLSPHTSPSTPSSPTRTYTHTELQAQRDAVLQFLQGDGGDGKGIRWGDKVMSPMGLLMRKSDGRSVLALDKPGPELKGSGRGGDGDRVVLVKFGKEGPRDVEVRGRMEVLEEEKRGTKL</sequence>
<evidence type="ECO:0000259" key="8">
    <source>
        <dbReference type="PROSITE" id="PS51462"/>
    </source>
</evidence>
<name>A0A218Z9Q8_9HELO</name>
<dbReference type="GO" id="GO:0046872">
    <property type="term" value="F:metal ion binding"/>
    <property type="evidence" value="ECO:0007669"/>
    <property type="project" value="UniProtKB-KW"/>
</dbReference>
<dbReference type="AlphaFoldDB" id="A0A218Z9Q8"/>
<dbReference type="Proteomes" id="UP000242519">
    <property type="component" value="Unassembled WGS sequence"/>
</dbReference>
<dbReference type="GO" id="GO:0005739">
    <property type="term" value="C:mitochondrion"/>
    <property type="evidence" value="ECO:0007669"/>
    <property type="project" value="TreeGrafter"/>
</dbReference>
<dbReference type="STRING" id="503106.A0A218Z9Q8"/>
<dbReference type="InterPro" id="IPR039121">
    <property type="entry name" value="NUDT19"/>
</dbReference>
<evidence type="ECO:0000256" key="7">
    <source>
        <dbReference type="SAM" id="MobiDB-lite"/>
    </source>
</evidence>
<protein>
    <recommendedName>
        <fullName evidence="8">Nudix hydrolase domain-containing protein</fullName>
    </recommendedName>
</protein>
<evidence type="ECO:0000256" key="4">
    <source>
        <dbReference type="ARBA" id="ARBA00022801"/>
    </source>
</evidence>
<proteinExistence type="predicted"/>
<keyword evidence="5" id="KW-0460">Magnesium</keyword>
<reference evidence="9 10" key="1">
    <citation type="submission" date="2017-04" db="EMBL/GenBank/DDBJ databases">
        <title>Draft genome sequence of Marssonina coronaria NL1: causal agent of apple blotch.</title>
        <authorList>
            <person name="Cheng Q."/>
        </authorList>
    </citation>
    <scope>NUCLEOTIDE SEQUENCE [LARGE SCALE GENOMIC DNA]</scope>
    <source>
        <strain evidence="9 10">NL1</strain>
    </source>
</reference>
<keyword evidence="3" id="KW-0479">Metal-binding</keyword>
<comment type="caution">
    <text evidence="9">The sequence shown here is derived from an EMBL/GenBank/DDBJ whole genome shotgun (WGS) entry which is preliminary data.</text>
</comment>
<evidence type="ECO:0000313" key="9">
    <source>
        <dbReference type="EMBL" id="OWP04807.1"/>
    </source>
</evidence>
<accession>A0A218Z9Q8</accession>
<dbReference type="CDD" id="cd18870">
    <property type="entry name" value="NUDIX_AcylCoAdiphos_Nudt19"/>
    <property type="match status" value="1"/>
</dbReference>
<feature type="region of interest" description="Disordered" evidence="7">
    <location>
        <begin position="1"/>
        <end position="22"/>
    </location>
</feature>
<evidence type="ECO:0000256" key="1">
    <source>
        <dbReference type="ARBA" id="ARBA00001936"/>
    </source>
</evidence>
<evidence type="ECO:0000256" key="3">
    <source>
        <dbReference type="ARBA" id="ARBA00022723"/>
    </source>
</evidence>
<dbReference type="GO" id="GO:0016818">
    <property type="term" value="F:hydrolase activity, acting on acid anhydrides, in phosphorus-containing anhydrides"/>
    <property type="evidence" value="ECO:0007669"/>
    <property type="project" value="InterPro"/>
</dbReference>
<comment type="cofactor">
    <cofactor evidence="1">
        <name>Mn(2+)</name>
        <dbReference type="ChEBI" id="CHEBI:29035"/>
    </cofactor>
</comment>
<keyword evidence="6" id="KW-0464">Manganese</keyword>
<evidence type="ECO:0000256" key="6">
    <source>
        <dbReference type="ARBA" id="ARBA00023211"/>
    </source>
</evidence>
<dbReference type="Gene3D" id="3.90.79.10">
    <property type="entry name" value="Nucleoside Triphosphate Pyrophosphohydrolase"/>
    <property type="match status" value="1"/>
</dbReference>